<organism evidence="8">
    <name type="scientific">Schistosoma haematobium</name>
    <name type="common">Blood fluke</name>
    <dbReference type="NCBI Taxonomy" id="6185"/>
    <lineage>
        <taxon>Eukaryota</taxon>
        <taxon>Metazoa</taxon>
        <taxon>Spiralia</taxon>
        <taxon>Lophotrochozoa</taxon>
        <taxon>Platyhelminthes</taxon>
        <taxon>Trematoda</taxon>
        <taxon>Digenea</taxon>
        <taxon>Strigeidida</taxon>
        <taxon>Schistosomatoidea</taxon>
        <taxon>Schistosomatidae</taxon>
        <taxon>Schistosoma</taxon>
    </lineage>
</organism>
<accession>A0A095AEE5</accession>
<dbReference type="KEGG" id="shx:MS3_00001525"/>
<dbReference type="PANTHER" id="PTHR45698:SF1">
    <property type="entry name" value="TRACE AMINE-ASSOCIATED RECEPTOR 13C-LIKE"/>
    <property type="match status" value="1"/>
</dbReference>
<dbReference type="EMBL" id="KL250495">
    <property type="protein sequence ID" value="KGB32206.1"/>
    <property type="molecule type" value="Genomic_DNA"/>
</dbReference>
<dbReference type="RefSeq" id="XP_012791974.1">
    <property type="nucleotide sequence ID" value="XM_012936520.1"/>
</dbReference>
<dbReference type="InterPro" id="IPR017452">
    <property type="entry name" value="GPCR_Rhodpsn_7TM"/>
</dbReference>
<dbReference type="OrthoDB" id="6255024at2759"/>
<dbReference type="PANTHER" id="PTHR45698">
    <property type="entry name" value="TRACE AMINE-ASSOCIATED RECEPTOR 19N-RELATED"/>
    <property type="match status" value="1"/>
</dbReference>
<dbReference type="Gene3D" id="1.20.1070.10">
    <property type="entry name" value="Rhodopsin 7-helix transmembrane proteins"/>
    <property type="match status" value="1"/>
</dbReference>
<keyword evidence="9" id="KW-1185">Reference proteome</keyword>
<evidence type="ECO:0000256" key="5">
    <source>
        <dbReference type="SAM" id="Phobius"/>
    </source>
</evidence>
<reference evidence="8" key="1">
    <citation type="journal article" date="2012" name="Nat. Genet.">
        <title>Whole-genome sequence of Schistosoma haematobium.</title>
        <authorList>
            <person name="Young N.D."/>
            <person name="Jex A.R."/>
            <person name="Li B."/>
            <person name="Liu S."/>
            <person name="Yang L."/>
            <person name="Xiong Z."/>
            <person name="Li Y."/>
            <person name="Cantacessi C."/>
            <person name="Hall R.S."/>
            <person name="Xu X."/>
            <person name="Chen F."/>
            <person name="Wu X."/>
            <person name="Zerlotini A."/>
            <person name="Oliveira G."/>
            <person name="Hofmann A."/>
            <person name="Zhang G."/>
            <person name="Fang X."/>
            <person name="Kang Y."/>
            <person name="Campbell B.E."/>
            <person name="Loukas A."/>
            <person name="Ranganathan S."/>
            <person name="Rollinson D."/>
            <person name="Rinaldi G."/>
            <person name="Brindley P.J."/>
            <person name="Yang H."/>
            <person name="Wang J."/>
            <person name="Wang J."/>
            <person name="Gasser R.B."/>
        </authorList>
    </citation>
    <scope>NUCLEOTIDE SEQUENCE [LARGE SCALE GENOMIC DNA]</scope>
</reference>
<evidence type="ECO:0000256" key="2">
    <source>
        <dbReference type="ARBA" id="ARBA00022692"/>
    </source>
</evidence>
<proteinExistence type="predicted"/>
<evidence type="ECO:0000256" key="4">
    <source>
        <dbReference type="ARBA" id="ARBA00023136"/>
    </source>
</evidence>
<gene>
    <name evidence="7" type="ORF">MS3_00001525</name>
    <name evidence="8" type="ORF">MS3_00325</name>
</gene>
<comment type="subcellular location">
    <subcellularLocation>
        <location evidence="1">Membrane</location>
    </subcellularLocation>
</comment>
<keyword evidence="4 5" id="KW-0472">Membrane</keyword>
<dbReference type="GeneID" id="24588153"/>
<dbReference type="AlphaFoldDB" id="A0A095AEE5"/>
<dbReference type="SUPFAM" id="SSF81321">
    <property type="entry name" value="Family A G protein-coupled receptor-like"/>
    <property type="match status" value="1"/>
</dbReference>
<evidence type="ECO:0000313" key="8">
    <source>
        <dbReference type="EMBL" id="KGB32206.1"/>
    </source>
</evidence>
<sequence length="324" mass="37395">MTPNVIVNLPIRITVIIEGLLGTIFNSAAIIIVFKTQFGSKLTTCMLRAQPIFDFCACFFTAIYYIIQCTDRYNELTGLYIIDLVICHTWFRNAYFWLSCTFSVQNLVCISVDRVSSVIFPRLYRTHSCQFTVTYFAYMILMSLFLYMPAPILRRYMSDHCEMDFSFTWIATSLFLDIMVYSWIMFAYFIPVLVMLISHIWVIHIIRKFHSSRHTCISHKNESTSHIRRKISQLVITTAILSGQLALLHSYESIRQILIANKVMAYNYQSITGHLGPILILLGCVLNPCVLILTTATLRRRLSISIKVFTEKMSITGKKDRSSS</sequence>
<evidence type="ECO:0000256" key="3">
    <source>
        <dbReference type="ARBA" id="ARBA00022989"/>
    </source>
</evidence>
<dbReference type="CDD" id="cd00637">
    <property type="entry name" value="7tm_classA_rhodopsin-like"/>
    <property type="match status" value="1"/>
</dbReference>
<feature type="transmembrane region" description="Helical" evidence="5">
    <location>
        <begin position="190"/>
        <end position="210"/>
    </location>
</feature>
<feature type="transmembrane region" description="Helical" evidence="5">
    <location>
        <begin position="271"/>
        <end position="293"/>
    </location>
</feature>
<dbReference type="GO" id="GO:0016020">
    <property type="term" value="C:membrane"/>
    <property type="evidence" value="ECO:0007669"/>
    <property type="project" value="UniProtKB-SubCell"/>
</dbReference>
<dbReference type="CTD" id="24588153"/>
<feature type="transmembrane region" description="Helical" evidence="5">
    <location>
        <begin position="46"/>
        <end position="67"/>
    </location>
</feature>
<reference evidence="7" key="4">
    <citation type="journal article" date="2022" name="PLoS Pathog.">
        <title>Chromosome-level genome of Schistosoma haematobium underpins genome-wide explorations of molecular variation.</title>
        <authorList>
            <person name="Stroehlein A.J."/>
            <person name="Korhonen P.K."/>
            <person name="Lee V.V."/>
            <person name="Ralph S.A."/>
            <person name="Mentink-Kane M."/>
            <person name="You H."/>
            <person name="McManus D.P."/>
            <person name="Tchuente L.T."/>
            <person name="Stothard J.R."/>
            <person name="Kaur P."/>
            <person name="Dudchenko O."/>
            <person name="Aiden E.L."/>
            <person name="Yang B."/>
            <person name="Yang H."/>
            <person name="Emery A.M."/>
            <person name="Webster B.L."/>
            <person name="Brindley P.J."/>
            <person name="Rollinson D."/>
            <person name="Chang B.C.H."/>
            <person name="Gasser R.B."/>
            <person name="Young N.D."/>
        </authorList>
    </citation>
    <scope>NUCLEOTIDE SEQUENCE</scope>
</reference>
<keyword evidence="3 5" id="KW-1133">Transmembrane helix</keyword>
<protein>
    <recommendedName>
        <fullName evidence="6">G-protein coupled receptors family 1 profile domain-containing protein</fullName>
    </recommendedName>
</protein>
<dbReference type="EMBL" id="AMPZ03000001">
    <property type="protein sequence ID" value="KAH9595509.1"/>
    <property type="molecule type" value="Genomic_DNA"/>
</dbReference>
<name>A0A095AEE5_SCHHA</name>
<evidence type="ECO:0000259" key="6">
    <source>
        <dbReference type="PROSITE" id="PS50262"/>
    </source>
</evidence>
<evidence type="ECO:0000313" key="7">
    <source>
        <dbReference type="EMBL" id="KAH9595509.1"/>
    </source>
</evidence>
<dbReference type="PROSITE" id="PS50262">
    <property type="entry name" value="G_PROTEIN_RECEP_F1_2"/>
    <property type="match status" value="1"/>
</dbReference>
<keyword evidence="2 5" id="KW-0812">Transmembrane</keyword>
<evidence type="ECO:0000313" key="9">
    <source>
        <dbReference type="Proteomes" id="UP000471633"/>
    </source>
</evidence>
<dbReference type="Proteomes" id="UP000471633">
    <property type="component" value="Unassembled WGS sequence"/>
</dbReference>
<feature type="transmembrane region" description="Helical" evidence="5">
    <location>
        <begin position="12"/>
        <end position="34"/>
    </location>
</feature>
<evidence type="ECO:0000256" key="1">
    <source>
        <dbReference type="ARBA" id="ARBA00004370"/>
    </source>
</evidence>
<feature type="transmembrane region" description="Helical" evidence="5">
    <location>
        <begin position="135"/>
        <end position="153"/>
    </location>
</feature>
<feature type="transmembrane region" description="Helical" evidence="5">
    <location>
        <begin position="231"/>
        <end position="251"/>
    </location>
</feature>
<reference evidence="7" key="2">
    <citation type="journal article" date="2019" name="Gigascience">
        <title>High-quality Schistosoma haematobium genome achieved by single-molecule and long-range sequencing.</title>
        <authorList>
            <person name="Stroehlein A.J."/>
            <person name="Korhonen P.K."/>
            <person name="Chong T.M."/>
            <person name="Lim Y.L."/>
            <person name="Chan K.G."/>
            <person name="Webster B."/>
            <person name="Rollinson D."/>
            <person name="Brindley P.J."/>
            <person name="Gasser R.B."/>
            <person name="Young N.D."/>
        </authorList>
    </citation>
    <scope>NUCLEOTIDE SEQUENCE</scope>
</reference>
<reference evidence="7" key="3">
    <citation type="submission" date="2021-06" db="EMBL/GenBank/DDBJ databases">
        <title>Chromosome-level genome assembly for S. haematobium.</title>
        <authorList>
            <person name="Stroehlein A.J."/>
        </authorList>
    </citation>
    <scope>NUCLEOTIDE SEQUENCE</scope>
</reference>
<feature type="domain" description="G-protein coupled receptors family 1 profile" evidence="6">
    <location>
        <begin position="25"/>
        <end position="291"/>
    </location>
</feature>